<dbReference type="PANTHER" id="PTHR46157:SF4">
    <property type="entry name" value="K(+) EFFLUX ANTIPORTER 3, CHLOROPLASTIC"/>
    <property type="match status" value="1"/>
</dbReference>
<accession>A0A7S4JK13</accession>
<feature type="transmembrane region" description="Helical" evidence="5">
    <location>
        <begin position="174"/>
        <end position="194"/>
    </location>
</feature>
<feature type="domain" description="Cation/H+ exchanger transmembrane" evidence="7">
    <location>
        <begin position="103"/>
        <end position="462"/>
    </location>
</feature>
<dbReference type="PANTHER" id="PTHR46157">
    <property type="entry name" value="K(+) EFFLUX ANTIPORTER 3, CHLOROPLASTIC"/>
    <property type="match status" value="1"/>
</dbReference>
<dbReference type="GO" id="GO:0016020">
    <property type="term" value="C:membrane"/>
    <property type="evidence" value="ECO:0007669"/>
    <property type="project" value="UniProtKB-SubCell"/>
</dbReference>
<feature type="transmembrane region" description="Helical" evidence="5">
    <location>
        <begin position="200"/>
        <end position="219"/>
    </location>
</feature>
<evidence type="ECO:0000256" key="2">
    <source>
        <dbReference type="ARBA" id="ARBA00022692"/>
    </source>
</evidence>
<protein>
    <recommendedName>
        <fullName evidence="7">Cation/H+ exchanger transmembrane domain-containing protein</fullName>
    </recommendedName>
</protein>
<keyword evidence="2 5" id="KW-0812">Transmembrane</keyword>
<comment type="subcellular location">
    <subcellularLocation>
        <location evidence="1">Membrane</location>
        <topology evidence="1">Multi-pass membrane protein</topology>
    </subcellularLocation>
</comment>
<feature type="transmembrane region" description="Helical" evidence="5">
    <location>
        <begin position="239"/>
        <end position="258"/>
    </location>
</feature>
<feature type="transmembrane region" description="Helical" evidence="5">
    <location>
        <begin position="302"/>
        <end position="320"/>
    </location>
</feature>
<evidence type="ECO:0000256" key="4">
    <source>
        <dbReference type="ARBA" id="ARBA00023136"/>
    </source>
</evidence>
<feature type="transmembrane region" description="Helical" evidence="5">
    <location>
        <begin position="356"/>
        <end position="376"/>
    </location>
</feature>
<dbReference type="Pfam" id="PF00999">
    <property type="entry name" value="Na_H_Exchanger"/>
    <property type="match status" value="1"/>
</dbReference>
<evidence type="ECO:0000256" key="3">
    <source>
        <dbReference type="ARBA" id="ARBA00022989"/>
    </source>
</evidence>
<keyword evidence="3 5" id="KW-1133">Transmembrane helix</keyword>
<name>A0A7S4JK13_9STRA</name>
<reference evidence="8" key="1">
    <citation type="submission" date="2021-01" db="EMBL/GenBank/DDBJ databases">
        <authorList>
            <person name="Corre E."/>
            <person name="Pelletier E."/>
            <person name="Niang G."/>
            <person name="Scheremetjew M."/>
            <person name="Finn R."/>
            <person name="Kale V."/>
            <person name="Holt S."/>
            <person name="Cochrane G."/>
            <person name="Meng A."/>
            <person name="Brown T."/>
            <person name="Cohen L."/>
        </authorList>
    </citation>
    <scope>NUCLEOTIDE SEQUENCE</scope>
    <source>
        <strain evidence="8">Isolate 1302-5</strain>
    </source>
</reference>
<keyword evidence="6" id="KW-0732">Signal</keyword>
<evidence type="ECO:0000256" key="6">
    <source>
        <dbReference type="SAM" id="SignalP"/>
    </source>
</evidence>
<dbReference type="InterPro" id="IPR038770">
    <property type="entry name" value="Na+/solute_symporter_sf"/>
</dbReference>
<sequence length="481" mass="49975">MIKLKCAVFGALLALCEARSAPFYRQSVLSTVPSVEVNKRPTWNVVPRGGSTVSPATDDVVKDSPAGDASPAISIPNMVVDAANGLTGYIKGTKADTLFLLATSAFIPGLCKLVGMSPILGFLASGVLLGPNGKNLIADVHTTETLADLGVVFFLFEMGIHLNFDTLMSMRRDVFGLGLSQFVFTALAVAAVASLCGQSAAAMVVLGGGLALSSSAFVLQLLKDKDELSTDFGKSSFGVLLLQDLAVVPLLVVTPILAGGGDGLASALTSALVKAVMALGTIAVAGKFLLNPAFDLVSGAQSQEAFVGLILFTVLGMSFLTEGLGLSNTLGAFLAGVLLADTQYRHQVEKEISPFRGILVGLFFFTVGFEIDLNLIASKIGLVMSIVLGTMAAKAAIAAAVCMVFGKGLSISQRCGFILSQGGEFAFVAFRLAREFGILDKDTTKLMLTCVSLTMALTPLVNALGAQIAQNLEEGETKKVK</sequence>
<feature type="signal peptide" evidence="6">
    <location>
        <begin position="1"/>
        <end position="18"/>
    </location>
</feature>
<dbReference type="EMBL" id="HBKQ01041930">
    <property type="protein sequence ID" value="CAE2266031.1"/>
    <property type="molecule type" value="Transcribed_RNA"/>
</dbReference>
<evidence type="ECO:0000256" key="5">
    <source>
        <dbReference type="SAM" id="Phobius"/>
    </source>
</evidence>
<feature type="chain" id="PRO_5031214492" description="Cation/H+ exchanger transmembrane domain-containing protein" evidence="6">
    <location>
        <begin position="19"/>
        <end position="481"/>
    </location>
</feature>
<organism evidence="8">
    <name type="scientific">Odontella aurita</name>
    <dbReference type="NCBI Taxonomy" id="265563"/>
    <lineage>
        <taxon>Eukaryota</taxon>
        <taxon>Sar</taxon>
        <taxon>Stramenopiles</taxon>
        <taxon>Ochrophyta</taxon>
        <taxon>Bacillariophyta</taxon>
        <taxon>Mediophyceae</taxon>
        <taxon>Biddulphiophycidae</taxon>
        <taxon>Eupodiscales</taxon>
        <taxon>Odontellaceae</taxon>
        <taxon>Odontella</taxon>
    </lineage>
</organism>
<dbReference type="GO" id="GO:0015297">
    <property type="term" value="F:antiporter activity"/>
    <property type="evidence" value="ECO:0007669"/>
    <property type="project" value="InterPro"/>
</dbReference>
<keyword evidence="4 5" id="KW-0472">Membrane</keyword>
<dbReference type="Gene3D" id="1.20.1530.20">
    <property type="match status" value="1"/>
</dbReference>
<dbReference type="GO" id="GO:1902600">
    <property type="term" value="P:proton transmembrane transport"/>
    <property type="evidence" value="ECO:0007669"/>
    <property type="project" value="InterPro"/>
</dbReference>
<dbReference type="AlphaFoldDB" id="A0A7S4JK13"/>
<evidence type="ECO:0000313" key="8">
    <source>
        <dbReference type="EMBL" id="CAE2266031.1"/>
    </source>
</evidence>
<feature type="transmembrane region" description="Helical" evidence="5">
    <location>
        <begin position="264"/>
        <end position="290"/>
    </location>
</feature>
<evidence type="ECO:0000259" key="7">
    <source>
        <dbReference type="Pfam" id="PF00999"/>
    </source>
</evidence>
<feature type="transmembrane region" description="Helical" evidence="5">
    <location>
        <begin position="382"/>
        <end position="405"/>
    </location>
</feature>
<proteinExistence type="predicted"/>
<gene>
    <name evidence="8" type="ORF">OAUR00152_LOCUS28912</name>
</gene>
<dbReference type="InterPro" id="IPR006153">
    <property type="entry name" value="Cation/H_exchanger_TM"/>
</dbReference>
<evidence type="ECO:0000256" key="1">
    <source>
        <dbReference type="ARBA" id="ARBA00004141"/>
    </source>
</evidence>